<proteinExistence type="predicted"/>
<protein>
    <submittedName>
        <fullName evidence="1">Uncharacterized protein</fullName>
    </submittedName>
</protein>
<accession>A0A9D9ED91</accession>
<evidence type="ECO:0000313" key="1">
    <source>
        <dbReference type="EMBL" id="MBO8445639.1"/>
    </source>
</evidence>
<evidence type="ECO:0000313" key="2">
    <source>
        <dbReference type="Proteomes" id="UP000823619"/>
    </source>
</evidence>
<name>A0A9D9ED91_9BACT</name>
<gene>
    <name evidence="1" type="ORF">IAC23_08125</name>
</gene>
<organism evidence="1 2">
    <name type="scientific">Candidatus Cryptobacteroides merdavium</name>
    <dbReference type="NCBI Taxonomy" id="2840769"/>
    <lineage>
        <taxon>Bacteria</taxon>
        <taxon>Pseudomonadati</taxon>
        <taxon>Bacteroidota</taxon>
        <taxon>Bacteroidia</taxon>
        <taxon>Bacteroidales</taxon>
        <taxon>Candidatus Cryptobacteroides</taxon>
    </lineage>
</organism>
<dbReference type="EMBL" id="JADIMO010000100">
    <property type="protein sequence ID" value="MBO8445639.1"/>
    <property type="molecule type" value="Genomic_DNA"/>
</dbReference>
<sequence length="111" mass="12883">MNKWNFMSNPFGDVILDVFLKRNRITVLNHKRETCYDGDVFGAISFLRSVINLFINEGLMKTTLVFNLHYNDNVEAMTGSFSSSLDSLMRSYRYSDKIRLKKRTVGMDVRG</sequence>
<comment type="caution">
    <text evidence="1">The sequence shown here is derived from an EMBL/GenBank/DDBJ whole genome shotgun (WGS) entry which is preliminary data.</text>
</comment>
<dbReference type="Proteomes" id="UP000823619">
    <property type="component" value="Unassembled WGS sequence"/>
</dbReference>
<reference evidence="1" key="1">
    <citation type="submission" date="2020-10" db="EMBL/GenBank/DDBJ databases">
        <authorList>
            <person name="Gilroy R."/>
        </authorList>
    </citation>
    <scope>NUCLEOTIDE SEQUENCE</scope>
    <source>
        <strain evidence="1">D5-748</strain>
    </source>
</reference>
<reference evidence="1" key="2">
    <citation type="journal article" date="2021" name="PeerJ">
        <title>Extensive microbial diversity within the chicken gut microbiome revealed by metagenomics and culture.</title>
        <authorList>
            <person name="Gilroy R."/>
            <person name="Ravi A."/>
            <person name="Getino M."/>
            <person name="Pursley I."/>
            <person name="Horton D.L."/>
            <person name="Alikhan N.F."/>
            <person name="Baker D."/>
            <person name="Gharbi K."/>
            <person name="Hall N."/>
            <person name="Watson M."/>
            <person name="Adriaenssens E.M."/>
            <person name="Foster-Nyarko E."/>
            <person name="Jarju S."/>
            <person name="Secka A."/>
            <person name="Antonio M."/>
            <person name="Oren A."/>
            <person name="Chaudhuri R.R."/>
            <person name="La Ragione R."/>
            <person name="Hildebrand F."/>
            <person name="Pallen M.J."/>
        </authorList>
    </citation>
    <scope>NUCLEOTIDE SEQUENCE</scope>
    <source>
        <strain evidence="1">D5-748</strain>
    </source>
</reference>
<dbReference type="AlphaFoldDB" id="A0A9D9ED91"/>